<dbReference type="RefSeq" id="WP_181473910.1">
    <property type="nucleotide sequence ID" value="NZ_JACEFG010000005.1"/>
</dbReference>
<dbReference type="AlphaFoldDB" id="A0A838CYE3"/>
<dbReference type="GO" id="GO:0003677">
    <property type="term" value="F:DNA binding"/>
    <property type="evidence" value="ECO:0007669"/>
    <property type="project" value="UniProtKB-KW"/>
</dbReference>
<feature type="domain" description="SpoVT-AbrB" evidence="1">
    <location>
        <begin position="19"/>
        <end position="66"/>
    </location>
</feature>
<evidence type="ECO:0000313" key="3">
    <source>
        <dbReference type="Proteomes" id="UP000571017"/>
    </source>
</evidence>
<dbReference type="Pfam" id="PF04014">
    <property type="entry name" value="MazE_antitoxin"/>
    <property type="match status" value="1"/>
</dbReference>
<evidence type="ECO:0000313" key="2">
    <source>
        <dbReference type="EMBL" id="MBA2176849.1"/>
    </source>
</evidence>
<accession>A0A838CYE3</accession>
<evidence type="ECO:0000259" key="1">
    <source>
        <dbReference type="SMART" id="SM00966"/>
    </source>
</evidence>
<dbReference type="SMART" id="SM00966">
    <property type="entry name" value="SpoVT_AbrB"/>
    <property type="match status" value="1"/>
</dbReference>
<organism evidence="2 3">
    <name type="scientific">Halobacillus locisalis</name>
    <dbReference type="NCBI Taxonomy" id="220753"/>
    <lineage>
        <taxon>Bacteria</taxon>
        <taxon>Bacillati</taxon>
        <taxon>Bacillota</taxon>
        <taxon>Bacilli</taxon>
        <taxon>Bacillales</taxon>
        <taxon>Bacillaceae</taxon>
        <taxon>Halobacillus</taxon>
    </lineage>
</organism>
<dbReference type="InterPro" id="IPR013432">
    <property type="entry name" value="Doc_partner"/>
</dbReference>
<comment type="caution">
    <text evidence="2">The sequence shown here is derived from an EMBL/GenBank/DDBJ whole genome shotgun (WGS) entry which is preliminary data.</text>
</comment>
<keyword evidence="3" id="KW-1185">Reference proteome</keyword>
<dbReference type="InterPro" id="IPR037914">
    <property type="entry name" value="SpoVT-AbrB_sf"/>
</dbReference>
<gene>
    <name evidence="2" type="ORF">H0266_18375</name>
</gene>
<proteinExistence type="predicted"/>
<dbReference type="InterPro" id="IPR007159">
    <property type="entry name" value="SpoVT-AbrB_dom"/>
</dbReference>
<sequence>MSVNTLDKNHEKTYTRKVSQVGNSLSFNIPKDLVDLLNITKGEELQITYNQEEGGIMVKKANRVPEGIRPEMLKAMNRAVGKYDEALRNLKDR</sequence>
<dbReference type="SUPFAM" id="SSF89447">
    <property type="entry name" value="AbrB/MazE/MraZ-like"/>
    <property type="match status" value="1"/>
</dbReference>
<dbReference type="Proteomes" id="UP000571017">
    <property type="component" value="Unassembled WGS sequence"/>
</dbReference>
<reference evidence="2 3" key="1">
    <citation type="journal article" date="2004" name="Extremophiles">
        <title>Halobacillus locisalis sp. nov., a halophilic bacterium isolated from a marine solar saltern of the Yellow Sea in Korea.</title>
        <authorList>
            <person name="Yoon J.H."/>
            <person name="Kang K.H."/>
            <person name="Oh T.K."/>
            <person name="Park Y.H."/>
        </authorList>
    </citation>
    <scope>NUCLEOTIDE SEQUENCE [LARGE SCALE GENOMIC DNA]</scope>
    <source>
        <strain evidence="2 3">KCTC 3788</strain>
    </source>
</reference>
<protein>
    <submittedName>
        <fullName evidence="2">AbrB/MazE/SpoVT family DNA-binding domain-containing protein</fullName>
    </submittedName>
</protein>
<dbReference type="Gene3D" id="2.10.260.10">
    <property type="match status" value="1"/>
</dbReference>
<dbReference type="NCBIfam" id="TIGR02609">
    <property type="entry name" value="doc_partner"/>
    <property type="match status" value="1"/>
</dbReference>
<name>A0A838CYE3_9BACI</name>
<dbReference type="EMBL" id="JACEFG010000005">
    <property type="protein sequence ID" value="MBA2176849.1"/>
    <property type="molecule type" value="Genomic_DNA"/>
</dbReference>
<keyword evidence="2" id="KW-0238">DNA-binding</keyword>